<dbReference type="EMBL" id="MK500418">
    <property type="protein sequence ID" value="QBK89378.1"/>
    <property type="molecule type" value="Genomic_DNA"/>
</dbReference>
<dbReference type="InterPro" id="IPR029044">
    <property type="entry name" value="Nucleotide-diphossugar_trans"/>
</dbReference>
<evidence type="ECO:0000313" key="2">
    <source>
        <dbReference type="EMBL" id="QBK89378.1"/>
    </source>
</evidence>
<organism evidence="2">
    <name type="scientific">Mimivirus LCMiAC02</name>
    <dbReference type="NCBI Taxonomy" id="2506609"/>
    <lineage>
        <taxon>Viruses</taxon>
        <taxon>Varidnaviria</taxon>
        <taxon>Bamfordvirae</taxon>
        <taxon>Nucleocytoviricota</taxon>
        <taxon>Megaviricetes</taxon>
        <taxon>Imitervirales</taxon>
        <taxon>Mimiviridae</taxon>
        <taxon>Klosneuvirinae</taxon>
    </lineage>
</organism>
<proteinExistence type="predicted"/>
<feature type="domain" description="Polysaccharide pyruvyl transferase" evidence="1">
    <location>
        <begin position="443"/>
        <end position="629"/>
    </location>
</feature>
<sequence length="730" mass="87535">MKPMYGNKINKINMKKKIYSLFNIIRNDHILDKLLDDVINYVDKKRQKKNLKKYIKHVNKNKKIIYDKQNMKNIQNKKPYGKYITQNGIPRGKYIITSDTKIIRQTEQRKYKKIIQSQQRALFRGPRGPEGPGIQINENSYPDTKKEILHNTNLKLSVFITCDNKYVPLSIISLKCFTKKNSNYDMFIIGTTFTNESYELCKKYNIKLIEINLKNDFINLEKRPYGKQYPIECYYHFYAYKILENYDYIVNIEADIYTNKSLDIDFNLIKYIGGSYTKDKRKSSLLYNFGLMKDLKKLKKIRKIYDNPNIDQKRICGGFRIYNVKNLKEIKFYEKIVEYYQNSWKVNAPRCGDDSLMVLYQIFNKEHIYLLKPKYHIIYYKFQLNEVKNIYHFHFGGPTKKYWNTKVIRKDVDRYFTDKYIEFIYNNFDTEYIKKYIPSIYIDITNTKINFYYYNGEYNFGDLITPYFLEKFCKKEDFKYNFKNYNEPKIISCGSIMKLCNNKTIVYGSGIRDIDQNINKGIIKIVRGPLTKKRLLKIGCYCPPIYGDPGLLLPLYYNPKIKKKYKLGIIPHYIHYDKINEIYKNEESIIIINLINKNIEEVINQILSCECTISSSLHGLIVSDAYNIPNKWIQFDNKIYGDNTKYYDYFLSVKRKDTSFINCFGYKKIPVKDIIKQIEPVNIYYNIYELQDNMFFDINGIKKYTKYLIKKLEQKQRKKTYKTRDLLIKV</sequence>
<dbReference type="SUPFAM" id="SSF53448">
    <property type="entry name" value="Nucleotide-diphospho-sugar transferases"/>
    <property type="match status" value="1"/>
</dbReference>
<gene>
    <name evidence="2" type="ORF">LCMiAC02_04730</name>
</gene>
<keyword evidence="2" id="KW-0808">Transferase</keyword>
<evidence type="ECO:0000259" key="1">
    <source>
        <dbReference type="Pfam" id="PF04230"/>
    </source>
</evidence>
<reference evidence="2" key="1">
    <citation type="journal article" date="2019" name="MBio">
        <title>Virus Genomes from Deep Sea Sediments Expand the Ocean Megavirome and Support Independent Origins of Viral Gigantism.</title>
        <authorList>
            <person name="Backstrom D."/>
            <person name="Yutin N."/>
            <person name="Jorgensen S.L."/>
            <person name="Dharamshi J."/>
            <person name="Homa F."/>
            <person name="Zaremba-Niedwiedzka K."/>
            <person name="Spang A."/>
            <person name="Wolf Y.I."/>
            <person name="Koonin E.V."/>
            <person name="Ettema T.J."/>
        </authorList>
    </citation>
    <scope>NUCLEOTIDE SEQUENCE</scope>
</reference>
<protein>
    <submittedName>
        <fullName evidence="2">Polysaccharide pyruvyl transferase</fullName>
    </submittedName>
</protein>
<dbReference type="GO" id="GO:0016740">
    <property type="term" value="F:transferase activity"/>
    <property type="evidence" value="ECO:0007669"/>
    <property type="project" value="UniProtKB-KW"/>
</dbReference>
<dbReference type="InterPro" id="IPR007345">
    <property type="entry name" value="Polysacch_pyruvyl_Trfase"/>
</dbReference>
<accession>A0A4P6VP80</accession>
<dbReference type="Pfam" id="PF04230">
    <property type="entry name" value="PS_pyruv_trans"/>
    <property type="match status" value="1"/>
</dbReference>
<name>A0A4P6VP80_9VIRU</name>